<dbReference type="AlphaFoldDB" id="A0A7R9A3T5"/>
<evidence type="ECO:0000256" key="1">
    <source>
        <dbReference type="SAM" id="Phobius"/>
    </source>
</evidence>
<dbReference type="Pfam" id="PF00024">
    <property type="entry name" value="PAN_1"/>
    <property type="match status" value="1"/>
</dbReference>
<evidence type="ECO:0000259" key="2">
    <source>
        <dbReference type="Pfam" id="PF00024"/>
    </source>
</evidence>
<keyword evidence="1" id="KW-1133">Transmembrane helix</keyword>
<sequence length="373" mass="42119">MTRLGRGTKAPTCTANYGRHKARESARRFLQIWLRFRYRPQRKRDVVVPGRGMVDFFTPVLISCLFWAGSSSIIVHYAVHQGRRYGNVSHQSQENNFEDCYKKCLGMNPSGPCLAFNFRERDGFCQLIHNGKSGLVPSDGYQAYVQCRYGVKNPSRRCASRVKVFDGNKAGKEVRSRQTHVHECLTDYPRIEHAKESFVDWTGEHPAPRGGKVKFACIHPRGFKDGLKEHHATCSSAVADVWCTTFTEGEKDLCPHPLSCVTEHPKMENAVMAYDGWDGKYPAPPGAKVIYTCHRSMRFTDGLPTHEATCSFQPDDAWKTSFHGEEIRCRGNSIFEGENVSSDARVFLEVHASNDEFAKRGPSSRREGFSADP</sequence>
<keyword evidence="1" id="KW-0812">Transmembrane</keyword>
<feature type="transmembrane region" description="Helical" evidence="1">
    <location>
        <begin position="56"/>
        <end position="79"/>
    </location>
</feature>
<proteinExistence type="predicted"/>
<feature type="domain" description="Apple" evidence="2">
    <location>
        <begin position="76"/>
        <end position="132"/>
    </location>
</feature>
<evidence type="ECO:0000313" key="4">
    <source>
        <dbReference type="Proteomes" id="UP000677054"/>
    </source>
</evidence>
<protein>
    <recommendedName>
        <fullName evidence="2">Apple domain-containing protein</fullName>
    </recommendedName>
</protein>
<dbReference type="InterPro" id="IPR003609">
    <property type="entry name" value="Pan_app"/>
</dbReference>
<keyword evidence="4" id="KW-1185">Reference proteome</keyword>
<evidence type="ECO:0000313" key="3">
    <source>
        <dbReference type="EMBL" id="CAD7246619.1"/>
    </source>
</evidence>
<accession>A0A7R9A3T5</accession>
<name>A0A7R9A3T5_9CRUS</name>
<dbReference type="EMBL" id="CAJPEV010001187">
    <property type="protein sequence ID" value="CAG0891252.1"/>
    <property type="molecule type" value="Genomic_DNA"/>
</dbReference>
<dbReference type="SUPFAM" id="SSF57414">
    <property type="entry name" value="Hairpin loop containing domain-like"/>
    <property type="match status" value="1"/>
</dbReference>
<gene>
    <name evidence="3" type="ORF">DSTB1V02_LOCUS6467</name>
</gene>
<reference evidence="3" key="1">
    <citation type="submission" date="2020-11" db="EMBL/GenBank/DDBJ databases">
        <authorList>
            <person name="Tran Van P."/>
        </authorList>
    </citation>
    <scope>NUCLEOTIDE SEQUENCE</scope>
</reference>
<keyword evidence="1" id="KW-0472">Membrane</keyword>
<dbReference type="EMBL" id="LR900704">
    <property type="protein sequence ID" value="CAD7246619.1"/>
    <property type="molecule type" value="Genomic_DNA"/>
</dbReference>
<organism evidence="3">
    <name type="scientific">Darwinula stevensoni</name>
    <dbReference type="NCBI Taxonomy" id="69355"/>
    <lineage>
        <taxon>Eukaryota</taxon>
        <taxon>Metazoa</taxon>
        <taxon>Ecdysozoa</taxon>
        <taxon>Arthropoda</taxon>
        <taxon>Crustacea</taxon>
        <taxon>Oligostraca</taxon>
        <taxon>Ostracoda</taxon>
        <taxon>Podocopa</taxon>
        <taxon>Podocopida</taxon>
        <taxon>Darwinulocopina</taxon>
        <taxon>Darwinuloidea</taxon>
        <taxon>Darwinulidae</taxon>
        <taxon>Darwinula</taxon>
    </lineage>
</organism>
<dbReference type="Proteomes" id="UP000677054">
    <property type="component" value="Unassembled WGS sequence"/>
</dbReference>